<organism evidence="12 13">
    <name type="scientific">Paenibacillus beijingensis</name>
    <dbReference type="NCBI Taxonomy" id="1126833"/>
    <lineage>
        <taxon>Bacteria</taxon>
        <taxon>Bacillati</taxon>
        <taxon>Bacillota</taxon>
        <taxon>Bacilli</taxon>
        <taxon>Bacillales</taxon>
        <taxon>Paenibacillaceae</taxon>
        <taxon>Paenibacillus</taxon>
    </lineage>
</organism>
<keyword evidence="10" id="KW-0472">Membrane</keyword>
<dbReference type="HOGENOM" id="CLU_428853_0_0_9"/>
<feature type="transmembrane region" description="Helical" evidence="10">
    <location>
        <begin position="362"/>
        <end position="380"/>
    </location>
</feature>
<evidence type="ECO:0000313" key="12">
    <source>
        <dbReference type="EMBL" id="AJY77519.1"/>
    </source>
</evidence>
<dbReference type="PANTHER" id="PTHR43065">
    <property type="entry name" value="SENSOR HISTIDINE KINASE"/>
    <property type="match status" value="1"/>
</dbReference>
<dbReference type="SMART" id="SM00388">
    <property type="entry name" value="HisKA"/>
    <property type="match status" value="1"/>
</dbReference>
<dbReference type="KEGG" id="pbj:VN24_05130"/>
<gene>
    <name evidence="12" type="ORF">VN24_05130</name>
</gene>
<dbReference type="EC" id="2.7.13.3" evidence="2"/>
<dbReference type="PANTHER" id="PTHR43065:SF53">
    <property type="entry name" value="SPORULATION KINASE B"/>
    <property type="match status" value="1"/>
</dbReference>
<keyword evidence="13" id="KW-1185">Reference proteome</keyword>
<dbReference type="InterPro" id="IPR005467">
    <property type="entry name" value="His_kinase_dom"/>
</dbReference>
<dbReference type="Proteomes" id="UP000032633">
    <property type="component" value="Chromosome"/>
</dbReference>
<feature type="domain" description="Histidine kinase" evidence="11">
    <location>
        <begin position="420"/>
        <end position="624"/>
    </location>
</feature>
<dbReference type="PROSITE" id="PS50109">
    <property type="entry name" value="HIS_KIN"/>
    <property type="match status" value="1"/>
</dbReference>
<evidence type="ECO:0000256" key="2">
    <source>
        <dbReference type="ARBA" id="ARBA00012438"/>
    </source>
</evidence>
<dbReference type="SMART" id="SM00387">
    <property type="entry name" value="HATPase_c"/>
    <property type="match status" value="1"/>
</dbReference>
<name>A0A0D5NQB8_9BACL</name>
<dbReference type="CDD" id="cd00082">
    <property type="entry name" value="HisKA"/>
    <property type="match status" value="1"/>
</dbReference>
<evidence type="ECO:0000256" key="10">
    <source>
        <dbReference type="SAM" id="Phobius"/>
    </source>
</evidence>
<dbReference type="Gene3D" id="1.10.287.130">
    <property type="match status" value="1"/>
</dbReference>
<evidence type="ECO:0000256" key="9">
    <source>
        <dbReference type="SAM" id="Coils"/>
    </source>
</evidence>
<keyword evidence="5" id="KW-0547">Nucleotide-binding</keyword>
<evidence type="ECO:0000256" key="6">
    <source>
        <dbReference type="ARBA" id="ARBA00022777"/>
    </source>
</evidence>
<feature type="coiled-coil region" evidence="9">
    <location>
        <begin position="384"/>
        <end position="411"/>
    </location>
</feature>
<keyword evidence="10" id="KW-0812">Transmembrane</keyword>
<keyword evidence="10" id="KW-1133">Transmembrane helix</keyword>
<feature type="transmembrane region" description="Helical" evidence="10">
    <location>
        <begin position="298"/>
        <end position="326"/>
    </location>
</feature>
<reference evidence="13" key="2">
    <citation type="submission" date="2015-03" db="EMBL/GenBank/DDBJ databases">
        <title>Genome sequence of Paenibacillus beijingensis strain DSM 24997T.</title>
        <authorList>
            <person name="Kwak Y."/>
            <person name="Shin J.-H."/>
        </authorList>
    </citation>
    <scope>NUCLEOTIDE SEQUENCE [LARGE SCALE GENOMIC DNA]</scope>
    <source>
        <strain evidence="13">DSM 24997</strain>
    </source>
</reference>
<dbReference type="InterPro" id="IPR036097">
    <property type="entry name" value="HisK_dim/P_sf"/>
</dbReference>
<dbReference type="InterPro" id="IPR003661">
    <property type="entry name" value="HisK_dim/P_dom"/>
</dbReference>
<keyword evidence="8" id="KW-0902">Two-component regulatory system</keyword>
<dbReference type="EMBL" id="CP011058">
    <property type="protein sequence ID" value="AJY77519.1"/>
    <property type="molecule type" value="Genomic_DNA"/>
</dbReference>
<keyword evidence="9" id="KW-0175">Coiled coil</keyword>
<dbReference type="AlphaFoldDB" id="A0A0D5NQB8"/>
<dbReference type="GO" id="GO:0000155">
    <property type="term" value="F:phosphorelay sensor kinase activity"/>
    <property type="evidence" value="ECO:0007669"/>
    <property type="project" value="InterPro"/>
</dbReference>
<keyword evidence="6" id="KW-0418">Kinase</keyword>
<dbReference type="PRINTS" id="PR00344">
    <property type="entry name" value="BCTRLSENSOR"/>
</dbReference>
<dbReference type="PATRIC" id="fig|1126833.4.peg.1136"/>
<dbReference type="STRING" id="1126833.VN24_05130"/>
<evidence type="ECO:0000256" key="7">
    <source>
        <dbReference type="ARBA" id="ARBA00022840"/>
    </source>
</evidence>
<feature type="transmembrane region" description="Helical" evidence="10">
    <location>
        <begin position="234"/>
        <end position="257"/>
    </location>
</feature>
<dbReference type="Pfam" id="PF02518">
    <property type="entry name" value="HATPase_c"/>
    <property type="match status" value="1"/>
</dbReference>
<keyword evidence="4" id="KW-0808">Transferase</keyword>
<dbReference type="InterPro" id="IPR036890">
    <property type="entry name" value="HATPase_C_sf"/>
</dbReference>
<evidence type="ECO:0000256" key="5">
    <source>
        <dbReference type="ARBA" id="ARBA00022741"/>
    </source>
</evidence>
<keyword evidence="3" id="KW-0597">Phosphoprotein</keyword>
<sequence length="628" mass="70094">MLLFCLFFGYVISQIGASNSSGISAIDQWQVLPVMEAASASPPPLPTGQEQGWLQADADHPMGNEDSANPESLEAAWIRLKLPDLNDGKSALFIQNVYARSIHIYLEGVPVYDHTRDYNIDANKLLIPLDQADSGKSLLVYVYSSNGRLGIQSKVEIGDFSQLQRTYTTIDITDFLIGCALVFVAAIMLVCTFFTRDSHLSSWVPLCMIILTLGLLLITYSTAVYSLYDHYGQLFAGLLDRSLFVFLPAMTYFFLTVIGPGKYGIVRKWLYIQSTYSAFCFVFSIWNEITEGRYDSLYYLFSVKIMGIFILLEFALLIATAAGYMFKGNRNAMMLFIGFGLLGCAVTTDLILFYTSNFTHRFVIWKWGIVAFVVSLVAILGKQIAEHHEQVVKYSKELEQFNNELQRSDKMEIVSGLAASVAHEVRNPLQVTRGFLQLLGQKASEKEMAYMNLAIEELDRASNIITDFLTFAKPELDSVKRLHLSDELRRIQGILNPLANLSGGKIILEIPDDLYIRGDSSKFRQAIINIVKNSIEAIKEHGQVHILAYGEGDAVVIRIMDNGEGIKPEALKKLGEPYYSNKTRGTGLGLMVTFRIIEAMRGTLTYSSEPGVGTEAVIRFPADPENGK</sequence>
<evidence type="ECO:0000256" key="8">
    <source>
        <dbReference type="ARBA" id="ARBA00023012"/>
    </source>
</evidence>
<dbReference type="SUPFAM" id="SSF47384">
    <property type="entry name" value="Homodimeric domain of signal transducing histidine kinase"/>
    <property type="match status" value="1"/>
</dbReference>
<evidence type="ECO:0000256" key="1">
    <source>
        <dbReference type="ARBA" id="ARBA00000085"/>
    </source>
</evidence>
<dbReference type="SUPFAM" id="SSF55874">
    <property type="entry name" value="ATPase domain of HSP90 chaperone/DNA topoisomerase II/histidine kinase"/>
    <property type="match status" value="1"/>
</dbReference>
<reference evidence="12 13" key="1">
    <citation type="journal article" date="2015" name="J. Biotechnol.">
        <title>Complete genome sequence of Paenibacillus beijingensis 7188(T) (=DSM 24997(T)), a novel rhizobacterium from jujube garden soil.</title>
        <authorList>
            <person name="Kwak Y."/>
            <person name="Shin J.H."/>
        </authorList>
    </citation>
    <scope>NUCLEOTIDE SEQUENCE [LARGE SCALE GENOMIC DNA]</scope>
    <source>
        <strain evidence="12 13">DSM 24997</strain>
    </source>
</reference>
<proteinExistence type="predicted"/>
<protein>
    <recommendedName>
        <fullName evidence="2">histidine kinase</fullName>
        <ecNumber evidence="2">2.7.13.3</ecNumber>
    </recommendedName>
</protein>
<comment type="catalytic activity">
    <reaction evidence="1">
        <text>ATP + protein L-histidine = ADP + protein N-phospho-L-histidine.</text>
        <dbReference type="EC" id="2.7.13.3"/>
    </reaction>
</comment>
<feature type="transmembrane region" description="Helical" evidence="10">
    <location>
        <begin position="206"/>
        <end position="228"/>
    </location>
</feature>
<dbReference type="Gene3D" id="3.30.565.10">
    <property type="entry name" value="Histidine kinase-like ATPase, C-terminal domain"/>
    <property type="match status" value="1"/>
</dbReference>
<dbReference type="Pfam" id="PF00512">
    <property type="entry name" value="HisKA"/>
    <property type="match status" value="1"/>
</dbReference>
<evidence type="ECO:0000259" key="11">
    <source>
        <dbReference type="PROSITE" id="PS50109"/>
    </source>
</evidence>
<evidence type="ECO:0000313" key="13">
    <source>
        <dbReference type="Proteomes" id="UP000032633"/>
    </source>
</evidence>
<dbReference type="InterPro" id="IPR003594">
    <property type="entry name" value="HATPase_dom"/>
</dbReference>
<evidence type="ECO:0000256" key="4">
    <source>
        <dbReference type="ARBA" id="ARBA00022679"/>
    </source>
</evidence>
<dbReference type="InterPro" id="IPR004358">
    <property type="entry name" value="Sig_transdc_His_kin-like_C"/>
</dbReference>
<feature type="transmembrane region" description="Helical" evidence="10">
    <location>
        <begin position="175"/>
        <end position="194"/>
    </location>
</feature>
<feature type="transmembrane region" description="Helical" evidence="10">
    <location>
        <begin position="333"/>
        <end position="356"/>
    </location>
</feature>
<evidence type="ECO:0000256" key="3">
    <source>
        <dbReference type="ARBA" id="ARBA00022553"/>
    </source>
</evidence>
<keyword evidence="7" id="KW-0067">ATP-binding</keyword>
<accession>A0A0D5NQB8</accession>
<dbReference type="GO" id="GO:0005524">
    <property type="term" value="F:ATP binding"/>
    <property type="evidence" value="ECO:0007669"/>
    <property type="project" value="UniProtKB-KW"/>
</dbReference>